<feature type="region of interest" description="Disordered" evidence="1">
    <location>
        <begin position="1342"/>
        <end position="1529"/>
    </location>
</feature>
<feature type="compositionally biased region" description="Basic and acidic residues" evidence="1">
    <location>
        <begin position="1387"/>
        <end position="1398"/>
    </location>
</feature>
<name>A0A182E0J9_ONCOC</name>
<evidence type="ECO:0000256" key="1">
    <source>
        <dbReference type="SAM" id="MobiDB-lite"/>
    </source>
</evidence>
<feature type="compositionally biased region" description="Acidic residues" evidence="1">
    <location>
        <begin position="1191"/>
        <end position="1213"/>
    </location>
</feature>
<dbReference type="InterPro" id="IPR029717">
    <property type="entry name" value="FAM193"/>
</dbReference>
<dbReference type="EMBL" id="UYRW01000189">
    <property type="protein sequence ID" value="VDK64253.1"/>
    <property type="molecule type" value="Genomic_DNA"/>
</dbReference>
<dbReference type="Proteomes" id="UP000271087">
    <property type="component" value="Unassembled WGS sequence"/>
</dbReference>
<organism evidence="4">
    <name type="scientific">Onchocerca ochengi</name>
    <name type="common">Filarial nematode worm</name>
    <dbReference type="NCBI Taxonomy" id="42157"/>
    <lineage>
        <taxon>Eukaryota</taxon>
        <taxon>Metazoa</taxon>
        <taxon>Ecdysozoa</taxon>
        <taxon>Nematoda</taxon>
        <taxon>Chromadorea</taxon>
        <taxon>Rhabditida</taxon>
        <taxon>Spirurina</taxon>
        <taxon>Spiruromorpha</taxon>
        <taxon>Filarioidea</taxon>
        <taxon>Onchocercidae</taxon>
        <taxon>Onchocerca</taxon>
    </lineage>
</organism>
<dbReference type="PANTHER" id="PTHR15109">
    <property type="entry name" value="AGAP004327-PA"/>
    <property type="match status" value="1"/>
</dbReference>
<evidence type="ECO:0000313" key="2">
    <source>
        <dbReference type="EMBL" id="VDK64253.1"/>
    </source>
</evidence>
<reference evidence="4" key="1">
    <citation type="submission" date="2016-06" db="UniProtKB">
        <authorList>
            <consortium name="WormBaseParasite"/>
        </authorList>
    </citation>
    <scope>IDENTIFICATION</scope>
</reference>
<feature type="compositionally biased region" description="Basic and acidic residues" evidence="1">
    <location>
        <begin position="1281"/>
        <end position="1294"/>
    </location>
</feature>
<accession>A0A182E0J9</accession>
<sequence>MSEILSANYTKGSMKESTHKCIRKVIIDGNDNNLMDELVEDLSDSVYSNDQRHERREPKNSVSRGRHRLATFSLRSVIDGGVQSKFNITCLLCKRRFAYNDARSTFLAYYICDDCMESEKGYTEELEAALVNNDKARPVSTSCTGEDLDAYDHCKCQNCVRRQLMNEERRKETEILQRCWHDLRQNIRQMFRDGLNANMTSSKGKRFDVDKIKRNVAILTEKDPQQLYKRLESIGHEYVMNLKSDDLWQILVAPQVVPALIQLYEAGASEEQMELERAKLFIKTLLDRFSCQQETAKNMSSLLTVLDEDYLSQFGISWKVVNHHIFDRVIYQDDLLLNYLPSLENVLKCKLIVHDDENEDDRRQRACTEANREDIPQGALELAQSFRVFHKLMVTSREIFKKASANIVLYSEQQKVINHIKRKTKGELLNEDLEFFKNQRKMVHNCILRKDQYYQWHADLTADGNLIDSINDGCDVSMCKSYHFSDNSDSEADDVNLSKRLHELIEEGPATSVCIDENGEVLPCVRCKRCTLRYCSCDECRISHIITCGLLIDNEDISTLIWPVSDCYDRSDERDSDSEQSQRKKSSLPKIKRLPNRSLRFQTARALFTIHDHHNKKETAWGDWQVPDNYSDDIDCLGHCLCEGKGMHSDFGSLNNRAVYSENGEEHTTDSSDSPRLPNSNKHQEIVKEAFELMTKGHRVESSSNCEFENNNVPGTISVIGNEKTSMIRESENKHGVKNSFLVRKSNLCSEGKSGFTISSVSNINVKRFKIKKARNNVAGDSDGTESDYETPSASFPGSSECMDSCHLSGPDGLLLKEMTRRHYAVLSKDNAVSDLALELFGRKTMEKPQMARKAGLTPPVSRLIRKSKLVSDKNDANSGSISAVKSLSASARERLLSEVKGMDKKVRERNLLRLVQSYEDERWTTGSEDYKSRLIESMKECFCKDWAKEDETNDLKIIIKDEKNYGSTRKTVNQSSTAKTSHQEKKSDREMIYIPEAKTMVSFATTSPSSSTNKKTKSSPRKVEQDDLAQLWSKQTLAAAIAKQLTDQKTLMDISKAFNVEKVRLPEAVCIWKKSGEKLEFSDFEPELFQQRTVQTVSCKMGNHLDAMSNSTTAIDFSVNLGEFDINSVPEELRRLHEEKLKKLLKQAVGLKQNKTSISTKVDCKYDDGKRVKSDFGDSKEELFGYQTDNFDDLTDDDDEGTDEEWSDCDAADEQHPHRHHSCDNKAKNKRTASGTGRDGRHGHCDCCYCEMFGHTVTESIKSGRAQIRERLRMKLKRRSVQEHSGTDAKNQGEKLTYAATNQESKKSLTVVPDAPIEEILDYINEKDIAAAQAAASKAAKRARQKLRKQEEKERQERERKLKEEQKKAVEAELLKKKKGQQAVQEDVKKEKQSKPEAKKKKMDRVRGKKQKDSRDRKKESGQLSESQEVEVRKEPVLEFEYWNDPKCDPKFKPLGSTKEQSGASKIGRIRTQNKEESKKNESVPKRSELEKRESGKENASSKKEVVRADSVVDKNDNKPSENESNGFISEMTFPVHCVATFSKTEDCESQEADLGIQSTTKLPLDKESDVSSTDVAVSEASTVLSEVELVSQPPELSCSITELPPKMPPLLQSLSEISVMLPAGLNNANITQRLPFPILPVPPPSQANTLGFGTYQGGVGYYTHFGGQPQVYLINGLNQCVVSSSNQNAPLLSSESANFAQESVLRPLRISQGLEARTCQIGINDTLHISDQYSIPPPVNTPSTDMLQRAGPISPIPVFDTKSFQATMNFSGFDFQKLPVYASEPSSLSSLSSSVSSSSFKPSLCSPPFSLRDFDVVSFKGNTKTAQVPSLGVMSLPLQNDLCHNNGTAQIFLGSNTAANGLTLPDSACCPKQHIPNIAIPVDNMISGSLPVPTQDLLYCTSLEQDLIAAKIQRSSKCVNAQFLVTHQNESTMGNVSNAAQLNKVETGGALPGSSQFTAAIRSKRSEACKTFLSSSSPLADYDSETRKLAAFAKEDEIFRNQNPMIFEPGDPRIAVAIAEMKFDPHEAFKPRPNSELEFLDPLELEVEHFKRVLWEEEQLTRPRVPLRELRKIDPENEPDAVFHFAPLV</sequence>
<feature type="compositionally biased region" description="Polar residues" evidence="1">
    <location>
        <begin position="969"/>
        <end position="981"/>
    </location>
</feature>
<gene>
    <name evidence="2" type="ORF">NOO_LOCUS1477</name>
</gene>
<proteinExistence type="predicted"/>
<feature type="region of interest" description="Disordered" evidence="1">
    <location>
        <begin position="1190"/>
        <end position="1242"/>
    </location>
</feature>
<feature type="compositionally biased region" description="Basic residues" evidence="1">
    <location>
        <begin position="1399"/>
        <end position="1411"/>
    </location>
</feature>
<feature type="compositionally biased region" description="Polar residues" evidence="1">
    <location>
        <begin position="671"/>
        <end position="681"/>
    </location>
</feature>
<dbReference type="GO" id="GO:0005737">
    <property type="term" value="C:cytoplasm"/>
    <property type="evidence" value="ECO:0007669"/>
    <property type="project" value="TreeGrafter"/>
</dbReference>
<protein>
    <submittedName>
        <fullName evidence="4">ATP-dependent DNA helicase</fullName>
    </submittedName>
</protein>
<dbReference type="STRING" id="42157.A0A182E0J9"/>
<evidence type="ECO:0000313" key="4">
    <source>
        <dbReference type="WBParaSite" id="nOo.2.0.1.t01477-RA"/>
    </source>
</evidence>
<feature type="compositionally biased region" description="Basic and acidic residues" evidence="1">
    <location>
        <begin position="1474"/>
        <end position="1523"/>
    </location>
</feature>
<feature type="region of interest" description="Disordered" evidence="1">
    <location>
        <begin position="662"/>
        <end position="681"/>
    </location>
</feature>
<feature type="region of interest" description="Disordered" evidence="1">
    <location>
        <begin position="969"/>
        <end position="989"/>
    </location>
</feature>
<dbReference type="PANTHER" id="PTHR15109:SF3">
    <property type="entry name" value="PROTEIN FAM193B"/>
    <property type="match status" value="1"/>
</dbReference>
<dbReference type="OrthoDB" id="10044608at2759"/>
<keyword evidence="3" id="KW-1185">Reference proteome</keyword>
<feature type="compositionally biased region" description="Basic and acidic residues" evidence="1">
    <location>
        <begin position="1412"/>
        <end position="1422"/>
    </location>
</feature>
<feature type="region of interest" description="Disordered" evidence="1">
    <location>
        <begin position="1004"/>
        <end position="1025"/>
    </location>
</feature>
<feature type="compositionally biased region" description="Basic and acidic residues" evidence="1">
    <location>
        <begin position="1349"/>
        <end position="1376"/>
    </location>
</feature>
<dbReference type="GO" id="GO:0005634">
    <property type="term" value="C:nucleus"/>
    <property type="evidence" value="ECO:0007669"/>
    <property type="project" value="TreeGrafter"/>
</dbReference>
<evidence type="ECO:0000313" key="3">
    <source>
        <dbReference type="Proteomes" id="UP000271087"/>
    </source>
</evidence>
<feature type="region of interest" description="Disordered" evidence="1">
    <location>
        <begin position="1276"/>
        <end position="1295"/>
    </location>
</feature>
<dbReference type="WBParaSite" id="nOo.2.0.1.t01477-RA">
    <property type="protein sequence ID" value="nOo.2.0.1.t01477-RA"/>
    <property type="gene ID" value="nOo.2.0.1.g01477"/>
</dbReference>
<feature type="region of interest" description="Disordered" evidence="1">
    <location>
        <begin position="570"/>
        <end position="589"/>
    </location>
</feature>
<reference evidence="2 3" key="2">
    <citation type="submission" date="2018-08" db="EMBL/GenBank/DDBJ databases">
        <authorList>
            <person name="Laetsch R D."/>
            <person name="Stevens L."/>
            <person name="Kumar S."/>
            <person name="Blaxter L. M."/>
        </authorList>
    </citation>
    <scope>NUCLEOTIDE SEQUENCE [LARGE SCALE GENOMIC DNA]</scope>
</reference>